<evidence type="ECO:0000313" key="2">
    <source>
        <dbReference type="EMBL" id="SHL72674.1"/>
    </source>
</evidence>
<evidence type="ECO:0000313" key="3">
    <source>
        <dbReference type="Proteomes" id="UP000189935"/>
    </source>
</evidence>
<accession>A0A1M7CZM4</accession>
<keyword evidence="1" id="KW-0812">Transmembrane</keyword>
<name>A0A1M7CZM4_9BRAD</name>
<dbReference type="RefSeq" id="WP_079543797.1">
    <property type="nucleotide sequence ID" value="NZ_LT670844.1"/>
</dbReference>
<keyword evidence="1" id="KW-0472">Membrane</keyword>
<reference evidence="2 3" key="1">
    <citation type="submission" date="2016-11" db="EMBL/GenBank/DDBJ databases">
        <authorList>
            <person name="Jaros S."/>
            <person name="Januszkiewicz K."/>
            <person name="Wedrychowicz H."/>
        </authorList>
    </citation>
    <scope>NUCLEOTIDE SEQUENCE [LARGE SCALE GENOMIC DNA]</scope>
    <source>
        <strain evidence="2 3">GAS499</strain>
    </source>
</reference>
<proteinExistence type="predicted"/>
<protein>
    <submittedName>
        <fullName evidence="2">Uncharacterized protein</fullName>
    </submittedName>
</protein>
<dbReference type="EMBL" id="LT670844">
    <property type="protein sequence ID" value="SHL72674.1"/>
    <property type="molecule type" value="Genomic_DNA"/>
</dbReference>
<organism evidence="2 3">
    <name type="scientific">Bradyrhizobium lablabi</name>
    <dbReference type="NCBI Taxonomy" id="722472"/>
    <lineage>
        <taxon>Bacteria</taxon>
        <taxon>Pseudomonadati</taxon>
        <taxon>Pseudomonadota</taxon>
        <taxon>Alphaproteobacteria</taxon>
        <taxon>Hyphomicrobiales</taxon>
        <taxon>Nitrobacteraceae</taxon>
        <taxon>Bradyrhizobium</taxon>
    </lineage>
</organism>
<evidence type="ECO:0000256" key="1">
    <source>
        <dbReference type="SAM" id="Phobius"/>
    </source>
</evidence>
<feature type="transmembrane region" description="Helical" evidence="1">
    <location>
        <begin position="45"/>
        <end position="63"/>
    </location>
</feature>
<dbReference type="AlphaFoldDB" id="A0A1M7CZM4"/>
<keyword evidence="1" id="KW-1133">Transmembrane helix</keyword>
<gene>
    <name evidence="2" type="ORF">SAMN05444159_6657</name>
</gene>
<sequence length="73" mass="7760">MTAVAAGTLLVLFLPFGLALAGQATMPKMLCLVVSVLALLLSVEKYAAVLPWCIGMAIAVISLRARFCQRRPV</sequence>
<dbReference type="Proteomes" id="UP000189935">
    <property type="component" value="Chromosome I"/>
</dbReference>